<evidence type="ECO:0000256" key="3">
    <source>
        <dbReference type="ARBA" id="ARBA00022722"/>
    </source>
</evidence>
<keyword evidence="7" id="KW-0862">Zinc</keyword>
<dbReference type="Proteomes" id="UP000198341">
    <property type="component" value="Chromosome 13"/>
</dbReference>
<evidence type="ECO:0000256" key="7">
    <source>
        <dbReference type="ARBA" id="ARBA00022833"/>
    </source>
</evidence>
<keyword evidence="4" id="KW-0479">Metal-binding</keyword>
<dbReference type="InterPro" id="IPR023091">
    <property type="entry name" value="MetalPrtase_cat_dom_sf_prd"/>
</dbReference>
<dbReference type="InterPro" id="IPR023214">
    <property type="entry name" value="HAD_sf"/>
</dbReference>
<gene>
    <name evidence="8" type="ordered locus">Bathy13g01320</name>
</gene>
<evidence type="ECO:0000256" key="4">
    <source>
        <dbReference type="ARBA" id="ARBA00022723"/>
    </source>
</evidence>
<accession>K8ELR5</accession>
<keyword evidence="6" id="KW-0378">Hydrolase</keyword>
<dbReference type="PROSITE" id="PS01228">
    <property type="entry name" value="COF_1"/>
    <property type="match status" value="1"/>
</dbReference>
<dbReference type="RefSeq" id="XP_007509394.1">
    <property type="nucleotide sequence ID" value="XM_007509332.1"/>
</dbReference>
<dbReference type="PANTHER" id="PTHR46986">
    <property type="entry name" value="ENDORIBONUCLEASE YBEY, CHLOROPLASTIC"/>
    <property type="match status" value="1"/>
</dbReference>
<keyword evidence="9" id="KW-1185">Reference proteome</keyword>
<dbReference type="InterPro" id="IPR036412">
    <property type="entry name" value="HAD-like_sf"/>
</dbReference>
<dbReference type="Pfam" id="PF08282">
    <property type="entry name" value="Hydrolase_3"/>
    <property type="match status" value="1"/>
</dbReference>
<evidence type="ECO:0000256" key="6">
    <source>
        <dbReference type="ARBA" id="ARBA00022801"/>
    </source>
</evidence>
<dbReference type="GeneID" id="19012084"/>
<comment type="cofactor">
    <cofactor evidence="1">
        <name>Zn(2+)</name>
        <dbReference type="ChEBI" id="CHEBI:29105"/>
    </cofactor>
</comment>
<dbReference type="EMBL" id="FO082266">
    <property type="protein sequence ID" value="CCO19197.1"/>
    <property type="molecule type" value="Genomic_DNA"/>
</dbReference>
<dbReference type="SUPFAM" id="SSF55486">
    <property type="entry name" value="Metalloproteases ('zincins'), catalytic domain"/>
    <property type="match status" value="1"/>
</dbReference>
<dbReference type="Gene3D" id="3.40.50.1000">
    <property type="entry name" value="HAD superfamily/HAD-like"/>
    <property type="match status" value="1"/>
</dbReference>
<keyword evidence="3" id="KW-0540">Nuclease</keyword>
<comment type="similarity">
    <text evidence="2">Belongs to the endoribonuclease YbeY family.</text>
</comment>
<dbReference type="NCBIfam" id="TIGR00043">
    <property type="entry name" value="rRNA maturation RNase YbeY"/>
    <property type="match status" value="1"/>
</dbReference>
<dbReference type="Pfam" id="PF02130">
    <property type="entry name" value="YbeY"/>
    <property type="match status" value="1"/>
</dbReference>
<dbReference type="InterPro" id="IPR006379">
    <property type="entry name" value="HAD-SF_hydro_IIB"/>
</dbReference>
<evidence type="ECO:0000313" key="9">
    <source>
        <dbReference type="Proteomes" id="UP000198341"/>
    </source>
</evidence>
<dbReference type="AlphaFoldDB" id="K8ELR5"/>
<protein>
    <submittedName>
        <fullName evidence="8">Metalloprotease</fullName>
    </submittedName>
</protein>
<keyword evidence="8" id="KW-0645">Protease</keyword>
<evidence type="ECO:0000256" key="1">
    <source>
        <dbReference type="ARBA" id="ARBA00001947"/>
    </source>
</evidence>
<dbReference type="eggNOG" id="ENOG502QUN8">
    <property type="taxonomic scope" value="Eukaryota"/>
</dbReference>
<dbReference type="GO" id="GO:0004519">
    <property type="term" value="F:endonuclease activity"/>
    <property type="evidence" value="ECO:0007669"/>
    <property type="project" value="UniProtKB-KW"/>
</dbReference>
<name>K8ELR5_9CHLO</name>
<dbReference type="SUPFAM" id="SSF56784">
    <property type="entry name" value="HAD-like"/>
    <property type="match status" value="1"/>
</dbReference>
<reference evidence="8 9" key="1">
    <citation type="submission" date="2011-10" db="EMBL/GenBank/DDBJ databases">
        <authorList>
            <person name="Genoscope - CEA"/>
        </authorList>
    </citation>
    <scope>NUCLEOTIDE SEQUENCE [LARGE SCALE GENOMIC DNA]</scope>
    <source>
        <strain evidence="8 9">RCC 1105</strain>
    </source>
</reference>
<evidence type="ECO:0000256" key="2">
    <source>
        <dbReference type="ARBA" id="ARBA00010875"/>
    </source>
</evidence>
<dbReference type="HAMAP" id="MF_00009">
    <property type="entry name" value="Endoribonucl_YbeY"/>
    <property type="match status" value="1"/>
</dbReference>
<sequence length="573" mass="62314">MKGRFRHFFIGAKNRHYQSETKNVAPPRALTRDGVYEEEEEEDDESFYVGDVECIVDVSFVSDADGNPGDVKLMAEKARMDEGKLEKMRERFEKDARAILKLFVDASGGESDSSGNFNVYDRLRENLGDDFPEQLSHAELSVALCDDAYIQALNKEWRSKDAPTDVLSFPSGGEEEGITAFGPICVLGDIIISVETARAQAEEVGHSLEDELRVLLAHGFAHLLGFDHELGEEEEKDMQELEREIMVALGWDYIKDGGLIDRVSSSSSASSSSSEASKKVLVVDLDGTLLNESSRVSDRVAKALLEASKDDSTLIVIATGKARPAAKAALATNPLLKDSRIVSESSPGIFLNGGASYGENGVPLIDDALPVECVRKAFEQKYDEEFALTAFTSDDRCLALRSSPFLDELHERYHEPKCEILATVDDIIAQSRGQVKKMLLIGPNKDAVDDYSSEFSKLFIDAGDGALVTRAVATMLEVVPKNVDKSRALSALLDSLVLANESSDRNYRLVVVGDGDNDAGMIEFAASMNTDGIEGFGVAMGNASFSSRNAASVVLDETNADDGVAVAIERFIL</sequence>
<organism evidence="8 9">
    <name type="scientific">Bathycoccus prasinos</name>
    <dbReference type="NCBI Taxonomy" id="41875"/>
    <lineage>
        <taxon>Eukaryota</taxon>
        <taxon>Viridiplantae</taxon>
        <taxon>Chlorophyta</taxon>
        <taxon>Mamiellophyceae</taxon>
        <taxon>Mamiellales</taxon>
        <taxon>Bathycoccaceae</taxon>
        <taxon>Bathycoccus</taxon>
    </lineage>
</organism>
<keyword evidence="5" id="KW-0255">Endonuclease</keyword>
<dbReference type="KEGG" id="bpg:Bathy13g01320"/>
<proteinExistence type="inferred from homology"/>
<dbReference type="NCBIfam" id="TIGR01484">
    <property type="entry name" value="HAD-SF-IIB"/>
    <property type="match status" value="1"/>
</dbReference>
<dbReference type="GO" id="GO:0004222">
    <property type="term" value="F:metalloendopeptidase activity"/>
    <property type="evidence" value="ECO:0007669"/>
    <property type="project" value="InterPro"/>
</dbReference>
<evidence type="ECO:0000256" key="5">
    <source>
        <dbReference type="ARBA" id="ARBA00022759"/>
    </source>
</evidence>
<evidence type="ECO:0000313" key="8">
    <source>
        <dbReference type="EMBL" id="CCO19197.1"/>
    </source>
</evidence>
<dbReference type="GO" id="GO:0046872">
    <property type="term" value="F:metal ion binding"/>
    <property type="evidence" value="ECO:0007669"/>
    <property type="project" value="UniProtKB-KW"/>
</dbReference>
<dbReference type="GO" id="GO:0006364">
    <property type="term" value="P:rRNA processing"/>
    <property type="evidence" value="ECO:0007669"/>
    <property type="project" value="InterPro"/>
</dbReference>
<dbReference type="Gene3D" id="3.40.390.30">
    <property type="entry name" value="Metalloproteases ('zincins'), catalytic domain"/>
    <property type="match status" value="1"/>
</dbReference>
<keyword evidence="8" id="KW-0482">Metalloprotease</keyword>
<dbReference type="InterPro" id="IPR002036">
    <property type="entry name" value="YbeY"/>
</dbReference>
<dbReference type="OrthoDB" id="27226at2759"/>
<dbReference type="Gene3D" id="3.30.1240.10">
    <property type="match status" value="1"/>
</dbReference>
<dbReference type="STRING" id="41875.K8ELR5"/>
<dbReference type="PANTHER" id="PTHR46986:SF1">
    <property type="entry name" value="ENDORIBONUCLEASE YBEY, CHLOROPLASTIC"/>
    <property type="match status" value="1"/>
</dbReference>